<accession>G0TZS7</accession>
<dbReference type="AlphaFoldDB" id="G0TZS7"/>
<dbReference type="VEuPathDB" id="TriTrypDB:TvY486_0807120"/>
<proteinExistence type="predicted"/>
<sequence>MMRTQRKSFLSCPYFLFLFRSSSSFFCGKRPRLHHEPCEVSTTSTYICLLERGLCSIAIINTIIVTFTLTVTTLFVTFHCSYFHSLVHTPVLNDYDRQYTNRLVVFNGEFMEGGKGNVREPWARGVW</sequence>
<dbReference type="EMBL" id="HE573024">
    <property type="protein sequence ID" value="CCC50105.1"/>
    <property type="molecule type" value="Genomic_DNA"/>
</dbReference>
<reference evidence="1" key="1">
    <citation type="journal article" date="2012" name="Proc. Natl. Acad. Sci. U.S.A.">
        <title>Antigenic diversity is generated by distinct evolutionary mechanisms in African trypanosome species.</title>
        <authorList>
            <person name="Jackson A.P."/>
            <person name="Berry A."/>
            <person name="Aslett M."/>
            <person name="Allison H.C."/>
            <person name="Burton P."/>
            <person name="Vavrova-Anderson J."/>
            <person name="Brown R."/>
            <person name="Browne H."/>
            <person name="Corton N."/>
            <person name="Hauser H."/>
            <person name="Gamble J."/>
            <person name="Gilderthorp R."/>
            <person name="Marcello L."/>
            <person name="McQuillan J."/>
            <person name="Otto T.D."/>
            <person name="Quail M.A."/>
            <person name="Sanders M.J."/>
            <person name="van Tonder A."/>
            <person name="Ginger M.L."/>
            <person name="Field M.C."/>
            <person name="Barry J.D."/>
            <person name="Hertz-Fowler C."/>
            <person name="Berriman M."/>
        </authorList>
    </citation>
    <scope>NUCLEOTIDE SEQUENCE</scope>
    <source>
        <strain evidence="1">Y486</strain>
    </source>
</reference>
<gene>
    <name evidence="1" type="ORF">TVY486_0807120</name>
</gene>
<protein>
    <submittedName>
        <fullName evidence="1">Uncharacterized protein</fullName>
    </submittedName>
</protein>
<evidence type="ECO:0000313" key="1">
    <source>
        <dbReference type="EMBL" id="CCC50105.1"/>
    </source>
</evidence>
<name>G0TZS7_TRYVY</name>
<organism evidence="1">
    <name type="scientific">Trypanosoma vivax (strain Y486)</name>
    <dbReference type="NCBI Taxonomy" id="1055687"/>
    <lineage>
        <taxon>Eukaryota</taxon>
        <taxon>Discoba</taxon>
        <taxon>Euglenozoa</taxon>
        <taxon>Kinetoplastea</taxon>
        <taxon>Metakinetoplastina</taxon>
        <taxon>Trypanosomatida</taxon>
        <taxon>Trypanosomatidae</taxon>
        <taxon>Trypanosoma</taxon>
        <taxon>Duttonella</taxon>
    </lineage>
</organism>